<accession>A0ABS8THH9</accession>
<dbReference type="Proteomes" id="UP000823775">
    <property type="component" value="Unassembled WGS sequence"/>
</dbReference>
<name>A0ABS8THH9_DATST</name>
<reference evidence="1 2" key="1">
    <citation type="journal article" date="2021" name="BMC Genomics">
        <title>Datura genome reveals duplications of psychoactive alkaloid biosynthetic genes and high mutation rate following tissue culture.</title>
        <authorList>
            <person name="Rajewski A."/>
            <person name="Carter-House D."/>
            <person name="Stajich J."/>
            <person name="Litt A."/>
        </authorList>
    </citation>
    <scope>NUCLEOTIDE SEQUENCE [LARGE SCALE GENOMIC DNA]</scope>
    <source>
        <strain evidence="1">AR-01</strain>
    </source>
</reference>
<organism evidence="1 2">
    <name type="scientific">Datura stramonium</name>
    <name type="common">Jimsonweed</name>
    <name type="synonym">Common thornapple</name>
    <dbReference type="NCBI Taxonomy" id="4076"/>
    <lineage>
        <taxon>Eukaryota</taxon>
        <taxon>Viridiplantae</taxon>
        <taxon>Streptophyta</taxon>
        <taxon>Embryophyta</taxon>
        <taxon>Tracheophyta</taxon>
        <taxon>Spermatophyta</taxon>
        <taxon>Magnoliopsida</taxon>
        <taxon>eudicotyledons</taxon>
        <taxon>Gunneridae</taxon>
        <taxon>Pentapetalae</taxon>
        <taxon>asterids</taxon>
        <taxon>lamiids</taxon>
        <taxon>Solanales</taxon>
        <taxon>Solanaceae</taxon>
        <taxon>Solanoideae</taxon>
        <taxon>Datureae</taxon>
        <taxon>Datura</taxon>
    </lineage>
</organism>
<evidence type="ECO:0000313" key="1">
    <source>
        <dbReference type="EMBL" id="MCD7470962.1"/>
    </source>
</evidence>
<sequence>MIPPPPAEPGLPLLQPSTLSVNQLGLGLCQYTAFDIFLSSHLALHLFFQISQQIAIGIAAELPNLCSNFAFTKEVLSGLNFMSRTTIANGGITIVEIPNHCLLGDSLVLNYVGNRAKISPVVPPK</sequence>
<comment type="caution">
    <text evidence="1">The sequence shown here is derived from an EMBL/GenBank/DDBJ whole genome shotgun (WGS) entry which is preliminary data.</text>
</comment>
<dbReference type="EMBL" id="JACEIK010001635">
    <property type="protein sequence ID" value="MCD7470962.1"/>
    <property type="molecule type" value="Genomic_DNA"/>
</dbReference>
<proteinExistence type="predicted"/>
<keyword evidence="2" id="KW-1185">Reference proteome</keyword>
<evidence type="ECO:0000313" key="2">
    <source>
        <dbReference type="Proteomes" id="UP000823775"/>
    </source>
</evidence>
<gene>
    <name evidence="1" type="ORF">HAX54_011215</name>
</gene>
<protein>
    <submittedName>
        <fullName evidence="1">Uncharacterized protein</fullName>
    </submittedName>
</protein>